<name>A0A1G5S8S6_9FIRM</name>
<dbReference type="OrthoDB" id="9757939at2"/>
<dbReference type="RefSeq" id="WP_092593578.1">
    <property type="nucleotide sequence ID" value="NZ_FMWL01000037.1"/>
</dbReference>
<feature type="transmembrane region" description="Helical" evidence="1">
    <location>
        <begin position="26"/>
        <end position="45"/>
    </location>
</feature>
<proteinExistence type="predicted"/>
<keyword evidence="3" id="KW-1185">Reference proteome</keyword>
<dbReference type="AlphaFoldDB" id="A0A1G5S8S6"/>
<dbReference type="Proteomes" id="UP000199208">
    <property type="component" value="Unassembled WGS sequence"/>
</dbReference>
<gene>
    <name evidence="2" type="ORF">SAMN03080599_03390</name>
</gene>
<evidence type="ECO:0000313" key="2">
    <source>
        <dbReference type="EMBL" id="SCZ82121.1"/>
    </source>
</evidence>
<evidence type="ECO:0000313" key="3">
    <source>
        <dbReference type="Proteomes" id="UP000199208"/>
    </source>
</evidence>
<sequence>MEEDKEIEELHKMVFLKLVRREQMTVFFLSIAFFSILIWYINYIFQIAIFEYNVSTIISLGAIMSTFGSSLLAAAQAIGADKYDRVLRNIDIYYNDIVMKKPWRRWQFLNRTSKFKNFNSTIITTTLQNPSEKFDVGSHEIEVYIPTVLEDFYDLPTYYCYNPPVPVTVSEVAEVVNKFML</sequence>
<keyword evidence="1" id="KW-0812">Transmembrane</keyword>
<reference evidence="2 3" key="1">
    <citation type="submission" date="2016-10" db="EMBL/GenBank/DDBJ databases">
        <authorList>
            <person name="de Groot N.N."/>
        </authorList>
    </citation>
    <scope>NUCLEOTIDE SEQUENCE [LARGE SCALE GENOMIC DNA]</scope>
    <source>
        <strain evidence="2 3">DSM 2784</strain>
    </source>
</reference>
<organism evidence="2 3">
    <name type="scientific">Acidaminobacter hydrogenoformans DSM 2784</name>
    <dbReference type="NCBI Taxonomy" id="1120920"/>
    <lineage>
        <taxon>Bacteria</taxon>
        <taxon>Bacillati</taxon>
        <taxon>Bacillota</taxon>
        <taxon>Clostridia</taxon>
        <taxon>Peptostreptococcales</taxon>
        <taxon>Acidaminobacteraceae</taxon>
        <taxon>Acidaminobacter</taxon>
    </lineage>
</organism>
<dbReference type="EMBL" id="FMWL01000037">
    <property type="protein sequence ID" value="SCZ82121.1"/>
    <property type="molecule type" value="Genomic_DNA"/>
</dbReference>
<evidence type="ECO:0000256" key="1">
    <source>
        <dbReference type="SAM" id="Phobius"/>
    </source>
</evidence>
<keyword evidence="1" id="KW-1133">Transmembrane helix</keyword>
<dbReference type="STRING" id="1120920.SAMN03080599_03390"/>
<feature type="transmembrane region" description="Helical" evidence="1">
    <location>
        <begin position="57"/>
        <end position="78"/>
    </location>
</feature>
<protein>
    <submittedName>
        <fullName evidence="2">Uncharacterized protein</fullName>
    </submittedName>
</protein>
<accession>A0A1G5S8S6</accession>
<keyword evidence="1" id="KW-0472">Membrane</keyword>